<dbReference type="Proteomes" id="UP000054770">
    <property type="component" value="Unassembled WGS sequence"/>
</dbReference>
<dbReference type="AlphaFoldDB" id="A0A158L3A6"/>
<keyword evidence="2" id="KW-1185">Reference proteome</keyword>
<organism evidence="1 2">
    <name type="scientific">Caballeronia choica</name>
    <dbReference type="NCBI Taxonomy" id="326476"/>
    <lineage>
        <taxon>Bacteria</taxon>
        <taxon>Pseudomonadati</taxon>
        <taxon>Pseudomonadota</taxon>
        <taxon>Betaproteobacteria</taxon>
        <taxon>Burkholderiales</taxon>
        <taxon>Burkholderiaceae</taxon>
        <taxon>Caballeronia</taxon>
    </lineage>
</organism>
<accession>A0A158L3A6</accession>
<proteinExistence type="predicted"/>
<protein>
    <submittedName>
        <fullName evidence="1">Uncharacterized protein</fullName>
    </submittedName>
</protein>
<evidence type="ECO:0000313" key="1">
    <source>
        <dbReference type="EMBL" id="SAL87877.1"/>
    </source>
</evidence>
<name>A0A158L3A6_9BURK</name>
<dbReference type="EMBL" id="FCON02000334">
    <property type="protein sequence ID" value="SAL87877.1"/>
    <property type="molecule type" value="Genomic_DNA"/>
</dbReference>
<reference evidence="1" key="1">
    <citation type="submission" date="2016-01" db="EMBL/GenBank/DDBJ databases">
        <authorList>
            <person name="Peeters C."/>
        </authorList>
    </citation>
    <scope>NUCLEOTIDE SEQUENCE [LARGE SCALE GENOMIC DNA]</scope>
    <source>
        <strain evidence="1">LMG 22940</strain>
    </source>
</reference>
<evidence type="ECO:0000313" key="2">
    <source>
        <dbReference type="Proteomes" id="UP000054770"/>
    </source>
</evidence>
<comment type="caution">
    <text evidence="1">The sequence shown here is derived from an EMBL/GenBank/DDBJ whole genome shotgun (WGS) entry which is preliminary data.</text>
</comment>
<gene>
    <name evidence="1" type="ORF">AWB68_08573</name>
</gene>
<sequence length="96" mass="10799">MLMRSKTRGSASDAGTKIQSLYVIDFAPYRQGRTDRFSSDVYLKRGEAIGIKPMITKNRPTHQGTIRVVEMDLTGDVIVQRIKTAPPVDWNMCLTP</sequence>